<keyword evidence="3" id="KW-1185">Reference proteome</keyword>
<sequence length="89" mass="9758">MASWSVMGPYTCRLSEGVEYSCRLCRVASSRLASASEPAVRCELQTRARKSELTDDATGRTHKHAGSQGLRGDKAQWSERKGGEGKRRG</sequence>
<feature type="compositionally biased region" description="Basic and acidic residues" evidence="1">
    <location>
        <begin position="48"/>
        <end position="59"/>
    </location>
</feature>
<feature type="region of interest" description="Disordered" evidence="1">
    <location>
        <begin position="48"/>
        <end position="89"/>
    </location>
</feature>
<proteinExistence type="predicted"/>
<gene>
    <name evidence="2" type="ORF">KC01_LOCUS26946</name>
</gene>
<feature type="compositionally biased region" description="Basic and acidic residues" evidence="1">
    <location>
        <begin position="71"/>
        <end position="89"/>
    </location>
</feature>
<evidence type="ECO:0000313" key="3">
    <source>
        <dbReference type="Proteomes" id="UP001497482"/>
    </source>
</evidence>
<evidence type="ECO:0000313" key="2">
    <source>
        <dbReference type="EMBL" id="CAL1598579.1"/>
    </source>
</evidence>
<name>A0AAV2LDR8_KNICA</name>
<dbReference type="AlphaFoldDB" id="A0AAV2LDR8"/>
<protein>
    <submittedName>
        <fullName evidence="2">Uncharacterized protein</fullName>
    </submittedName>
</protein>
<organism evidence="2 3">
    <name type="scientific">Knipowitschia caucasica</name>
    <name type="common">Caucasian dwarf goby</name>
    <name type="synonym">Pomatoschistus caucasicus</name>
    <dbReference type="NCBI Taxonomy" id="637954"/>
    <lineage>
        <taxon>Eukaryota</taxon>
        <taxon>Metazoa</taxon>
        <taxon>Chordata</taxon>
        <taxon>Craniata</taxon>
        <taxon>Vertebrata</taxon>
        <taxon>Euteleostomi</taxon>
        <taxon>Actinopterygii</taxon>
        <taxon>Neopterygii</taxon>
        <taxon>Teleostei</taxon>
        <taxon>Neoteleostei</taxon>
        <taxon>Acanthomorphata</taxon>
        <taxon>Gobiaria</taxon>
        <taxon>Gobiiformes</taxon>
        <taxon>Gobioidei</taxon>
        <taxon>Gobiidae</taxon>
        <taxon>Gobiinae</taxon>
        <taxon>Knipowitschia</taxon>
    </lineage>
</organism>
<dbReference type="EMBL" id="OZ035844">
    <property type="protein sequence ID" value="CAL1598579.1"/>
    <property type="molecule type" value="Genomic_DNA"/>
</dbReference>
<dbReference type="Proteomes" id="UP001497482">
    <property type="component" value="Chromosome 22"/>
</dbReference>
<reference evidence="2 3" key="1">
    <citation type="submission" date="2024-04" db="EMBL/GenBank/DDBJ databases">
        <authorList>
            <person name="Waldvogel A.-M."/>
            <person name="Schoenle A."/>
        </authorList>
    </citation>
    <scope>NUCLEOTIDE SEQUENCE [LARGE SCALE GENOMIC DNA]</scope>
</reference>
<accession>A0AAV2LDR8</accession>
<evidence type="ECO:0000256" key="1">
    <source>
        <dbReference type="SAM" id="MobiDB-lite"/>
    </source>
</evidence>